<organism evidence="3 4">
    <name type="scientific">Candidatus Curtissbacteria bacterium RIFCSPLOWO2_01_FULL_42_26</name>
    <dbReference type="NCBI Taxonomy" id="1797729"/>
    <lineage>
        <taxon>Bacteria</taxon>
        <taxon>Candidatus Curtissiibacteriota</taxon>
    </lineage>
</organism>
<name>A0A1F5I2L3_9BACT</name>
<protein>
    <submittedName>
        <fullName evidence="3">Uncharacterized protein</fullName>
    </submittedName>
</protein>
<evidence type="ECO:0000313" key="3">
    <source>
        <dbReference type="EMBL" id="OGE10626.1"/>
    </source>
</evidence>
<comment type="caution">
    <text evidence="3">The sequence shown here is derived from an EMBL/GenBank/DDBJ whole genome shotgun (WGS) entry which is preliminary data.</text>
</comment>
<evidence type="ECO:0000256" key="2">
    <source>
        <dbReference type="SAM" id="Phobius"/>
    </source>
</evidence>
<feature type="region of interest" description="Disordered" evidence="1">
    <location>
        <begin position="91"/>
        <end position="116"/>
    </location>
</feature>
<feature type="compositionally biased region" description="Polar residues" evidence="1">
    <location>
        <begin position="91"/>
        <end position="111"/>
    </location>
</feature>
<proteinExistence type="predicted"/>
<dbReference type="Proteomes" id="UP000179227">
    <property type="component" value="Unassembled WGS sequence"/>
</dbReference>
<dbReference type="AlphaFoldDB" id="A0A1F5I2L3"/>
<keyword evidence="2" id="KW-0472">Membrane</keyword>
<feature type="transmembrane region" description="Helical" evidence="2">
    <location>
        <begin position="30"/>
        <end position="54"/>
    </location>
</feature>
<evidence type="ECO:0000313" key="4">
    <source>
        <dbReference type="Proteomes" id="UP000179227"/>
    </source>
</evidence>
<keyword evidence="2" id="KW-1133">Transmembrane helix</keyword>
<gene>
    <name evidence="3" type="ORF">A3A60_02930</name>
</gene>
<reference evidence="3 4" key="1">
    <citation type="journal article" date="2016" name="Nat. Commun.">
        <title>Thousands of microbial genomes shed light on interconnected biogeochemical processes in an aquifer system.</title>
        <authorList>
            <person name="Anantharaman K."/>
            <person name="Brown C.T."/>
            <person name="Hug L.A."/>
            <person name="Sharon I."/>
            <person name="Castelle C.J."/>
            <person name="Probst A.J."/>
            <person name="Thomas B.C."/>
            <person name="Singh A."/>
            <person name="Wilkins M.J."/>
            <person name="Karaoz U."/>
            <person name="Brodie E.L."/>
            <person name="Williams K.H."/>
            <person name="Hubbard S.S."/>
            <person name="Banfield J.F."/>
        </authorList>
    </citation>
    <scope>NUCLEOTIDE SEQUENCE [LARGE SCALE GENOMIC DNA]</scope>
</reference>
<accession>A0A1F5I2L3</accession>
<keyword evidence="2" id="KW-0812">Transmembrane</keyword>
<evidence type="ECO:0000256" key="1">
    <source>
        <dbReference type="SAM" id="MobiDB-lite"/>
    </source>
</evidence>
<sequence>MQERFVPQITEIEPGRLEKRRVSYAQKLRLMYLVNPAVAAILAAGITAAMLGLYSGKVNAADSVTQHTRVVYADTVPSECPPAEGSKGNTYWTTCDNANNSSPKTNPTPSERTGDNDVGTLAHNAQSKHPVEFYINIPNTSAATLMIKAFDVESSDPNADGCGYPEVDKVYINNNYTGNLVGVAADWSISSFNVPASYLNAGDNLVKIVIDPDHPNDGCIGMMLDYGALDMNPPTPTPPPSVGGITGLTGVTGDSAYSIDQSNGIDGKEIGFMAGGAAAAALAGAGAGALRRRK</sequence>
<dbReference type="EMBL" id="MFBS01000008">
    <property type="protein sequence ID" value="OGE10626.1"/>
    <property type="molecule type" value="Genomic_DNA"/>
</dbReference>